<protein>
    <submittedName>
        <fullName evidence="1">Uncharacterized protein</fullName>
    </submittedName>
</protein>
<dbReference type="Proteomes" id="UP001500218">
    <property type="component" value="Unassembled WGS sequence"/>
</dbReference>
<gene>
    <name evidence="1" type="ORF">GCM10009682_18710</name>
</gene>
<reference evidence="2" key="1">
    <citation type="journal article" date="2019" name="Int. J. Syst. Evol. Microbiol.">
        <title>The Global Catalogue of Microorganisms (GCM) 10K type strain sequencing project: providing services to taxonomists for standard genome sequencing and annotation.</title>
        <authorList>
            <consortium name="The Broad Institute Genomics Platform"/>
            <consortium name="The Broad Institute Genome Sequencing Center for Infectious Disease"/>
            <person name="Wu L."/>
            <person name="Ma J."/>
        </authorList>
    </citation>
    <scope>NUCLEOTIDE SEQUENCE [LARGE SCALE GENOMIC DNA]</scope>
    <source>
        <strain evidence="2">JCM 13250</strain>
    </source>
</reference>
<sequence length="127" mass="13817">MRTRAGWIYNYVSGVDGEVLDNTTADFGPLQPGDPTHMRGAAAFAATQVTWNNVPGACWDMVGPCRAVVILWQPDSDDGTYYSLATNDVHLAAVDPDSAILVSHEVTHSIMDDVYEDNFPSASLRRS</sequence>
<name>A0ABP4Y0F3_9ACTN</name>
<proteinExistence type="predicted"/>
<evidence type="ECO:0000313" key="2">
    <source>
        <dbReference type="Proteomes" id="UP001500218"/>
    </source>
</evidence>
<organism evidence="1 2">
    <name type="scientific">Luedemannella flava</name>
    <dbReference type="NCBI Taxonomy" id="349316"/>
    <lineage>
        <taxon>Bacteria</taxon>
        <taxon>Bacillati</taxon>
        <taxon>Actinomycetota</taxon>
        <taxon>Actinomycetes</taxon>
        <taxon>Micromonosporales</taxon>
        <taxon>Micromonosporaceae</taxon>
        <taxon>Luedemannella</taxon>
    </lineage>
</organism>
<accession>A0ABP4Y0F3</accession>
<dbReference type="EMBL" id="BAAALT010000048">
    <property type="protein sequence ID" value="GAA1797352.1"/>
    <property type="molecule type" value="Genomic_DNA"/>
</dbReference>
<comment type="caution">
    <text evidence="1">The sequence shown here is derived from an EMBL/GenBank/DDBJ whole genome shotgun (WGS) entry which is preliminary data.</text>
</comment>
<keyword evidence="2" id="KW-1185">Reference proteome</keyword>
<dbReference type="RefSeq" id="WP_344128445.1">
    <property type="nucleotide sequence ID" value="NZ_BAAALT010000048.1"/>
</dbReference>
<evidence type="ECO:0000313" key="1">
    <source>
        <dbReference type="EMBL" id="GAA1797352.1"/>
    </source>
</evidence>